<protein>
    <submittedName>
        <fullName evidence="1">Uncharacterized protein</fullName>
    </submittedName>
</protein>
<proteinExistence type="predicted"/>
<accession>A0A345CZ31</accession>
<dbReference type="EMBL" id="CP013970">
    <property type="protein sequence ID" value="AXF78698.1"/>
    <property type="molecule type" value="Genomic_DNA"/>
</dbReference>
<reference evidence="1 2" key="1">
    <citation type="submission" date="2016-01" db="EMBL/GenBank/DDBJ databases">
        <authorList>
            <person name="Oliw E.H."/>
        </authorList>
    </citation>
    <scope>NUCLEOTIDE SEQUENCE [LARGE SCALE GENOMIC DNA]</scope>
    <source>
        <strain evidence="1 2">MDcuke</strain>
    </source>
</reference>
<gene>
    <name evidence="1" type="ORF">AV903_03145</name>
</gene>
<dbReference type="AlphaFoldDB" id="A0A345CZ31"/>
<name>A0A345CZ31_9GAMM</name>
<organism evidence="1 2">
    <name type="scientific">Erwinia tracheiphila</name>
    <dbReference type="NCBI Taxonomy" id="65700"/>
    <lineage>
        <taxon>Bacteria</taxon>
        <taxon>Pseudomonadati</taxon>
        <taxon>Pseudomonadota</taxon>
        <taxon>Gammaproteobacteria</taxon>
        <taxon>Enterobacterales</taxon>
        <taxon>Erwiniaceae</taxon>
        <taxon>Erwinia</taxon>
    </lineage>
</organism>
<dbReference type="Proteomes" id="UP000264980">
    <property type="component" value="Chromosome"/>
</dbReference>
<evidence type="ECO:0000313" key="2">
    <source>
        <dbReference type="Proteomes" id="UP000264980"/>
    </source>
</evidence>
<sequence>MHTEVCSFGRSASALLFIIEDFLSFIRQTHPPERTSDQGESFSADEVRAMITAEHKNLGLSEPVFRPGG</sequence>
<evidence type="ECO:0000313" key="1">
    <source>
        <dbReference type="EMBL" id="AXF78698.1"/>
    </source>
</evidence>